<accession>A0ABS3DLI3</accession>
<dbReference type="RefSeq" id="WP_207056685.1">
    <property type="nucleotide sequence ID" value="NZ_JAFIMU010000010.1"/>
</dbReference>
<organism evidence="2 3">
    <name type="scientific">Corallococcus macrosporus</name>
    <dbReference type="NCBI Taxonomy" id="35"/>
    <lineage>
        <taxon>Bacteria</taxon>
        <taxon>Pseudomonadati</taxon>
        <taxon>Myxococcota</taxon>
        <taxon>Myxococcia</taxon>
        <taxon>Myxococcales</taxon>
        <taxon>Cystobacterineae</taxon>
        <taxon>Myxococcaceae</taxon>
        <taxon>Corallococcus</taxon>
    </lineage>
</organism>
<evidence type="ECO:0000313" key="3">
    <source>
        <dbReference type="Proteomes" id="UP000664052"/>
    </source>
</evidence>
<reference evidence="2 3" key="1">
    <citation type="submission" date="2021-02" db="EMBL/GenBank/DDBJ databases">
        <title>De Novo genome assembly of isolated myxobacteria.</title>
        <authorList>
            <person name="Stevens D.C."/>
        </authorList>
    </citation>
    <scope>NUCLEOTIDE SEQUENCE [LARGE SCALE GENOMIC DNA]</scope>
    <source>
        <strain evidence="2 3">ATCC 29039</strain>
    </source>
</reference>
<feature type="domain" description="HNH nuclease" evidence="1">
    <location>
        <begin position="375"/>
        <end position="427"/>
    </location>
</feature>
<keyword evidence="2" id="KW-0255">Endonuclease</keyword>
<comment type="caution">
    <text evidence="2">The sequence shown here is derived from an EMBL/GenBank/DDBJ whole genome shotgun (WGS) entry which is preliminary data.</text>
</comment>
<keyword evidence="2" id="KW-0540">Nuclease</keyword>
<gene>
    <name evidence="2" type="ORF">JYK02_31995</name>
</gene>
<dbReference type="CDD" id="cd00085">
    <property type="entry name" value="HNHc"/>
    <property type="match status" value="1"/>
</dbReference>
<name>A0ABS3DLI3_9BACT</name>
<sequence>MTSFDYRHDADAAREIIAIAQPSPRARRAALDLLAEGILAAHAAHSGSWGVTLNRGADAAVRLSVGPIEVVVLHHDGSLRVTVHEDEAEALRLRGLPGMTVHPAGAYASTPYAASTVTSAESIETAAPLLLPGLVHLASVRAASHEGFRWTGSHSPGVIRHLQQTLARSIPSPSYTTPVNAELPLAPASPSAYLLIWNPERWPWVHGATQAAAVRAGETVTEDWSTGVRRRMPVGSRLFLMRKGAPPRGLIGAGWSAGEPRPGPHWGDEAAREALYVPFTFEELFDPYSTDLLPVEGLYEGATGRVNWDTPGGGIEIPAEALAELERRWDEHLLKRGYLTHPPAETQERRLEAVRRKQRDARFRAVVRAHSGGRCAVCPAELNYEEANILEAAHVRAVEADGVDALCNALPLCPNHHRLFDGGFWTLEGTQVVFSKALAEPLRRTFASALTLGWKLEPIHVQWHRTMRFRK</sequence>
<evidence type="ECO:0000259" key="1">
    <source>
        <dbReference type="Pfam" id="PF13391"/>
    </source>
</evidence>
<dbReference type="InterPro" id="IPR003615">
    <property type="entry name" value="HNH_nuc"/>
</dbReference>
<keyword evidence="3" id="KW-1185">Reference proteome</keyword>
<proteinExistence type="predicted"/>
<dbReference type="Proteomes" id="UP000664052">
    <property type="component" value="Unassembled WGS sequence"/>
</dbReference>
<evidence type="ECO:0000313" key="2">
    <source>
        <dbReference type="EMBL" id="MBN8232148.1"/>
    </source>
</evidence>
<protein>
    <submittedName>
        <fullName evidence="2">HNH endonuclease</fullName>
    </submittedName>
</protein>
<keyword evidence="2" id="KW-0378">Hydrolase</keyword>
<dbReference type="Pfam" id="PF13391">
    <property type="entry name" value="HNH_2"/>
    <property type="match status" value="1"/>
</dbReference>
<dbReference type="GO" id="GO:0004519">
    <property type="term" value="F:endonuclease activity"/>
    <property type="evidence" value="ECO:0007669"/>
    <property type="project" value="UniProtKB-KW"/>
</dbReference>
<dbReference type="EMBL" id="JAFIMU010000010">
    <property type="protein sequence ID" value="MBN8232148.1"/>
    <property type="molecule type" value="Genomic_DNA"/>
</dbReference>